<dbReference type="Proteomes" id="UP001162891">
    <property type="component" value="Chromosome"/>
</dbReference>
<dbReference type="SUPFAM" id="SSF56784">
    <property type="entry name" value="HAD-like"/>
    <property type="match status" value="1"/>
</dbReference>
<accession>A0ABN6MQ22</accession>
<dbReference type="Gene3D" id="3.40.50.1000">
    <property type="entry name" value="HAD superfamily/HAD-like"/>
    <property type="match status" value="1"/>
</dbReference>
<dbReference type="EMBL" id="AP025591">
    <property type="protein sequence ID" value="BDG01710.1"/>
    <property type="molecule type" value="Genomic_DNA"/>
</dbReference>
<name>A0ABN6MQ22_9BACT</name>
<dbReference type="Pfam" id="PF00702">
    <property type="entry name" value="Hydrolase"/>
    <property type="match status" value="1"/>
</dbReference>
<keyword evidence="2" id="KW-1185">Reference proteome</keyword>
<dbReference type="RefSeq" id="WP_248358472.1">
    <property type="nucleotide sequence ID" value="NZ_AP025591.1"/>
</dbReference>
<dbReference type="InterPro" id="IPR023214">
    <property type="entry name" value="HAD_sf"/>
</dbReference>
<evidence type="ECO:0008006" key="3">
    <source>
        <dbReference type="Google" id="ProtNLM"/>
    </source>
</evidence>
<protein>
    <recommendedName>
        <fullName evidence="3">Haloacid dehalogenase domain protein hydrolase</fullName>
    </recommendedName>
</protein>
<evidence type="ECO:0000313" key="2">
    <source>
        <dbReference type="Proteomes" id="UP001162891"/>
    </source>
</evidence>
<evidence type="ECO:0000313" key="1">
    <source>
        <dbReference type="EMBL" id="BDG01710.1"/>
    </source>
</evidence>
<proteinExistence type="predicted"/>
<sequence length="807" mass="84512">MPALVPAPVPTPSPRSPLEPQVVPELDPADPRADPRLAPLLALVEARDVAVLSLDFFDTLCGRAVPAPPVAFLRVGEVLRAAGLLPRAVDPAAFVAIRVGAERRARVRARTAGRGTEIRLAEIYAELPAALLAPEHRARAAALEVKVEAAVALPDPAVLALARRAKARGVRVAIVSDSYLAAGDLLAILRAAGAPLAPDLVLTSSDAGTCKAERLFDVLVARLGVPARRIAHLGDSYEADVLGAARAGLRAFHLPQADDALRHARAREDALTLESPAPDGGLAWLRARAGVRATAVAVPADLADAYRLGATVFGPVFTGFADWVADRLAAHRCAGAVFFMREGAFLSELVARTLAARGERRRCTPLWISRQSAFRAAIPCLDEAAIRDALVRRVRPTAAELCATFGVAPGEVGLAGRANVPLESEGAVSAVVAALLRPAARARIEAKLAEQRALLRAHLAEAAPFPGPVACVDLGWGGTIQRLLARALAADRADRPLVGLYLAATVRAADVLLDGGVAAGYVASPGRADRFAELLGRSPEVLEQLCLPPVGSVLGYARGAGGRPEPLLERRAPDPEGDRSRAAVRAGILQFQAQHLRLARPAHGPIPAHAARAVLVRLLVSPSPEEARLLGAWRHDDNFGTAAGGAIAPALPAAEVDARAPDALYDDRSLYWPAAVAARASRRAADALSAYALLGLFGPGPAPGADALETPLRYRLADQLDGIVRRWAPALRDAARRAAVVRLRLAEPVVPPLRHRAADAVNDAAKRTVPRLHARAKRVLGGALVALARAEAGLLAAARGAGVRART</sequence>
<dbReference type="InterPro" id="IPR036412">
    <property type="entry name" value="HAD-like_sf"/>
</dbReference>
<reference evidence="2" key="1">
    <citation type="journal article" date="2022" name="Int. J. Syst. Evol. Microbiol.">
        <title>Anaeromyxobacter oryzae sp. nov., Anaeromyxobacter diazotrophicus sp. nov. and Anaeromyxobacter paludicola sp. nov., isolated from paddy soils.</title>
        <authorList>
            <person name="Itoh H."/>
            <person name="Xu Z."/>
            <person name="Mise K."/>
            <person name="Masuda Y."/>
            <person name="Ushijima N."/>
            <person name="Hayakawa C."/>
            <person name="Shiratori Y."/>
            <person name="Senoo K."/>
        </authorList>
    </citation>
    <scope>NUCLEOTIDE SEQUENCE [LARGE SCALE GENOMIC DNA]</scope>
    <source>
        <strain evidence="2">Red232</strain>
    </source>
</reference>
<gene>
    <name evidence="1" type="ORF">AMOR_07060</name>
</gene>
<organism evidence="1 2">
    <name type="scientific">Anaeromyxobacter oryzae</name>
    <dbReference type="NCBI Taxonomy" id="2918170"/>
    <lineage>
        <taxon>Bacteria</taxon>
        <taxon>Pseudomonadati</taxon>
        <taxon>Myxococcota</taxon>
        <taxon>Myxococcia</taxon>
        <taxon>Myxococcales</taxon>
        <taxon>Cystobacterineae</taxon>
        <taxon>Anaeromyxobacteraceae</taxon>
        <taxon>Anaeromyxobacter</taxon>
    </lineage>
</organism>